<dbReference type="InParanoid" id="A0A2G5F4X7"/>
<evidence type="ECO:0000313" key="2">
    <source>
        <dbReference type="EMBL" id="PIA63006.1"/>
    </source>
</evidence>
<dbReference type="PANTHER" id="PTHR36320">
    <property type="entry name" value="OS04G0611300 PROTEIN"/>
    <property type="match status" value="1"/>
</dbReference>
<keyword evidence="3" id="KW-1185">Reference proteome</keyword>
<dbReference type="PANTHER" id="PTHR36320:SF1">
    <property type="entry name" value="OS04G0611300 PROTEIN"/>
    <property type="match status" value="1"/>
</dbReference>
<reference evidence="2 3" key="1">
    <citation type="submission" date="2017-09" db="EMBL/GenBank/DDBJ databases">
        <title>WGS assembly of Aquilegia coerulea Goldsmith.</title>
        <authorList>
            <person name="Hodges S."/>
            <person name="Kramer E."/>
            <person name="Nordborg M."/>
            <person name="Tomkins J."/>
            <person name="Borevitz J."/>
            <person name="Derieg N."/>
            <person name="Yan J."/>
            <person name="Mihaltcheva S."/>
            <person name="Hayes R.D."/>
            <person name="Rokhsar D."/>
        </authorList>
    </citation>
    <scope>NUCLEOTIDE SEQUENCE [LARGE SCALE GENOMIC DNA]</scope>
    <source>
        <strain evidence="3">cv. Goldsmith</strain>
    </source>
</reference>
<name>A0A2G5F4X7_AQUCA</name>
<protein>
    <submittedName>
        <fullName evidence="2">Uncharacterized protein</fullName>
    </submittedName>
</protein>
<dbReference type="EMBL" id="KZ305019">
    <property type="protein sequence ID" value="PIA63006.1"/>
    <property type="molecule type" value="Genomic_DNA"/>
</dbReference>
<accession>A0A2G5F4X7</accession>
<evidence type="ECO:0000256" key="1">
    <source>
        <dbReference type="SAM" id="MobiDB-lite"/>
    </source>
</evidence>
<sequence length="125" mass="14017">MAKSQRSKREKRLRTIRREITTPYYDKQESAKLAAQDAALAAPKIPPKVYTNNNNNNKSTSMEIATSPSAATNTVTNTMDIDMNEGGTSYDQKSRSLKPIGRKLKKKLKIAKGKRGKGKLRRKHV</sequence>
<organism evidence="2 3">
    <name type="scientific">Aquilegia coerulea</name>
    <name type="common">Rocky mountain columbine</name>
    <dbReference type="NCBI Taxonomy" id="218851"/>
    <lineage>
        <taxon>Eukaryota</taxon>
        <taxon>Viridiplantae</taxon>
        <taxon>Streptophyta</taxon>
        <taxon>Embryophyta</taxon>
        <taxon>Tracheophyta</taxon>
        <taxon>Spermatophyta</taxon>
        <taxon>Magnoliopsida</taxon>
        <taxon>Ranunculales</taxon>
        <taxon>Ranunculaceae</taxon>
        <taxon>Thalictroideae</taxon>
        <taxon>Aquilegia</taxon>
    </lineage>
</organism>
<dbReference type="AlphaFoldDB" id="A0A2G5F4X7"/>
<proteinExistence type="predicted"/>
<dbReference type="Proteomes" id="UP000230069">
    <property type="component" value="Unassembled WGS sequence"/>
</dbReference>
<feature type="compositionally biased region" description="Polar residues" evidence="1">
    <location>
        <begin position="58"/>
        <end position="69"/>
    </location>
</feature>
<evidence type="ECO:0000313" key="3">
    <source>
        <dbReference type="Proteomes" id="UP000230069"/>
    </source>
</evidence>
<dbReference type="OrthoDB" id="1922182at2759"/>
<dbReference type="FunCoup" id="A0A2G5F4X7">
    <property type="interactions" value="1204"/>
</dbReference>
<feature type="region of interest" description="Disordered" evidence="1">
    <location>
        <begin position="46"/>
        <end position="69"/>
    </location>
</feature>
<dbReference type="STRING" id="218851.A0A2G5F4X7"/>
<gene>
    <name evidence="2" type="ORF">AQUCO_00200788v1</name>
</gene>